<dbReference type="EMBL" id="ML995480">
    <property type="protein sequence ID" value="KAF2144346.1"/>
    <property type="molecule type" value="Genomic_DNA"/>
</dbReference>
<dbReference type="Proteomes" id="UP000799438">
    <property type="component" value="Unassembled WGS sequence"/>
</dbReference>
<name>A0A6A6BJZ6_9PEZI</name>
<dbReference type="RefSeq" id="XP_033400058.1">
    <property type="nucleotide sequence ID" value="XM_033543029.1"/>
</dbReference>
<gene>
    <name evidence="1" type="ORF">K452DRAFT_306925</name>
</gene>
<protein>
    <submittedName>
        <fullName evidence="1">Uncharacterized protein</fullName>
    </submittedName>
</protein>
<dbReference type="GeneID" id="54300526"/>
<keyword evidence="2" id="KW-1185">Reference proteome</keyword>
<proteinExistence type="predicted"/>
<organism evidence="1 2">
    <name type="scientific">Aplosporella prunicola CBS 121167</name>
    <dbReference type="NCBI Taxonomy" id="1176127"/>
    <lineage>
        <taxon>Eukaryota</taxon>
        <taxon>Fungi</taxon>
        <taxon>Dikarya</taxon>
        <taxon>Ascomycota</taxon>
        <taxon>Pezizomycotina</taxon>
        <taxon>Dothideomycetes</taxon>
        <taxon>Dothideomycetes incertae sedis</taxon>
        <taxon>Botryosphaeriales</taxon>
        <taxon>Aplosporellaceae</taxon>
        <taxon>Aplosporella</taxon>
    </lineage>
</organism>
<dbReference type="OrthoDB" id="9977870at2759"/>
<evidence type="ECO:0000313" key="1">
    <source>
        <dbReference type="EMBL" id="KAF2144346.1"/>
    </source>
</evidence>
<reference evidence="1" key="1">
    <citation type="journal article" date="2020" name="Stud. Mycol.">
        <title>101 Dothideomycetes genomes: a test case for predicting lifestyles and emergence of pathogens.</title>
        <authorList>
            <person name="Haridas S."/>
            <person name="Albert R."/>
            <person name="Binder M."/>
            <person name="Bloem J."/>
            <person name="Labutti K."/>
            <person name="Salamov A."/>
            <person name="Andreopoulos B."/>
            <person name="Baker S."/>
            <person name="Barry K."/>
            <person name="Bills G."/>
            <person name="Bluhm B."/>
            <person name="Cannon C."/>
            <person name="Castanera R."/>
            <person name="Culley D."/>
            <person name="Daum C."/>
            <person name="Ezra D."/>
            <person name="Gonzalez J."/>
            <person name="Henrissat B."/>
            <person name="Kuo A."/>
            <person name="Liang C."/>
            <person name="Lipzen A."/>
            <person name="Lutzoni F."/>
            <person name="Magnuson J."/>
            <person name="Mondo S."/>
            <person name="Nolan M."/>
            <person name="Ohm R."/>
            <person name="Pangilinan J."/>
            <person name="Park H.-J."/>
            <person name="Ramirez L."/>
            <person name="Alfaro M."/>
            <person name="Sun H."/>
            <person name="Tritt A."/>
            <person name="Yoshinaga Y."/>
            <person name="Zwiers L.-H."/>
            <person name="Turgeon B."/>
            <person name="Goodwin S."/>
            <person name="Spatafora J."/>
            <person name="Crous P."/>
            <person name="Grigoriev I."/>
        </authorList>
    </citation>
    <scope>NUCLEOTIDE SEQUENCE</scope>
    <source>
        <strain evidence="1">CBS 121167</strain>
    </source>
</reference>
<evidence type="ECO:0000313" key="2">
    <source>
        <dbReference type="Proteomes" id="UP000799438"/>
    </source>
</evidence>
<accession>A0A6A6BJZ6</accession>
<sequence>MSALIFDRLGALDDQTVTTILQFQLEDVNERAHGLKGKGVEGTVSDADYALELYRQEIGESIQYLNDRTMGRSIANAVQSDRHLLGEVSREEEIAIHDRELALKLNGDEDAEEPLLATLAALYISEDVGTEIYIEDEDELVGDSSSGRRKGKGRAETTLNQFYEIYREDKKFFDITRNPYGHHCCRDCIDQLFQASITDETLFPLRYCGQPIPPYSIRMYLTADTLRDFKRKREELETHNRTYYAVPRYSAFIPPKDIQGEVACTHAGDCLNDEALQQLLETAETNS</sequence>
<dbReference type="AlphaFoldDB" id="A0A6A6BJZ6"/>